<keyword evidence="3" id="KW-0433">Leucine-rich repeat</keyword>
<dbReference type="InterPro" id="IPR001611">
    <property type="entry name" value="Leu-rich_rpt"/>
</dbReference>
<proteinExistence type="inferred from homology"/>
<dbReference type="PANTHER" id="PTHR48060:SF7">
    <property type="entry name" value="DNA DAMAGE-REPAIR_TOLERATION PROTEIN DRT100"/>
    <property type="match status" value="1"/>
</dbReference>
<evidence type="ECO:0000256" key="6">
    <source>
        <dbReference type="ARBA" id="ARBA00022737"/>
    </source>
</evidence>
<keyword evidence="7" id="KW-1133">Transmembrane helix</keyword>
<evidence type="ECO:0000256" key="8">
    <source>
        <dbReference type="ARBA" id="ARBA00023136"/>
    </source>
</evidence>
<dbReference type="InterPro" id="IPR053211">
    <property type="entry name" value="DNA_repair-toleration"/>
</dbReference>
<evidence type="ECO:0000256" key="9">
    <source>
        <dbReference type="ARBA" id="ARBA00023180"/>
    </source>
</evidence>
<comment type="subcellular location">
    <subcellularLocation>
        <location evidence="1">Membrane</location>
        <topology evidence="1">Single-pass type I membrane protein</topology>
    </subcellularLocation>
</comment>
<dbReference type="Proteomes" id="UP000077755">
    <property type="component" value="Chromosome 5"/>
</dbReference>
<dbReference type="FunFam" id="3.80.10.10:FF:000275">
    <property type="entry name" value="Leucine-rich repeat receptor-like protein kinase"/>
    <property type="match status" value="1"/>
</dbReference>
<comment type="similarity">
    <text evidence="2">Belongs to the RLP family.</text>
</comment>
<evidence type="ECO:0000256" key="1">
    <source>
        <dbReference type="ARBA" id="ARBA00004479"/>
    </source>
</evidence>
<evidence type="ECO:0000256" key="2">
    <source>
        <dbReference type="ARBA" id="ARBA00009592"/>
    </source>
</evidence>
<keyword evidence="8" id="KW-0472">Membrane</keyword>
<keyword evidence="13" id="KW-1185">Reference proteome</keyword>
<dbReference type="InterPro" id="IPR032675">
    <property type="entry name" value="LRR_dom_sf"/>
</dbReference>
<dbReference type="EMBL" id="CP093347">
    <property type="protein sequence ID" value="WOH00128.1"/>
    <property type="molecule type" value="Genomic_DNA"/>
</dbReference>
<feature type="chain" id="PRO_5042051535" description="Leucine-rich repeat-containing N-terminal plant-type domain-containing protein" evidence="10">
    <location>
        <begin position="28"/>
        <end position="333"/>
    </location>
</feature>
<evidence type="ECO:0000256" key="7">
    <source>
        <dbReference type="ARBA" id="ARBA00022989"/>
    </source>
</evidence>
<dbReference type="Pfam" id="PF13855">
    <property type="entry name" value="LRR_8"/>
    <property type="match status" value="1"/>
</dbReference>
<reference evidence="12" key="1">
    <citation type="journal article" date="2016" name="Nat. Genet.">
        <title>A high-quality carrot genome assembly provides new insights into carotenoid accumulation and asterid genome evolution.</title>
        <authorList>
            <person name="Iorizzo M."/>
            <person name="Ellison S."/>
            <person name="Senalik D."/>
            <person name="Zeng P."/>
            <person name="Satapoomin P."/>
            <person name="Huang J."/>
            <person name="Bowman M."/>
            <person name="Iovene M."/>
            <person name="Sanseverino W."/>
            <person name="Cavagnaro P."/>
            <person name="Yildiz M."/>
            <person name="Macko-Podgorni A."/>
            <person name="Moranska E."/>
            <person name="Grzebelus E."/>
            <person name="Grzebelus D."/>
            <person name="Ashrafi H."/>
            <person name="Zheng Z."/>
            <person name="Cheng S."/>
            <person name="Spooner D."/>
            <person name="Van Deynze A."/>
            <person name="Simon P."/>
        </authorList>
    </citation>
    <scope>NUCLEOTIDE SEQUENCE</scope>
    <source>
        <tissue evidence="12">Leaf</tissue>
    </source>
</reference>
<accession>A0AAF1B0M0</accession>
<keyword evidence="9" id="KW-0325">Glycoprotein</keyword>
<feature type="signal peptide" evidence="10">
    <location>
        <begin position="1"/>
        <end position="27"/>
    </location>
</feature>
<keyword evidence="6" id="KW-0677">Repeat</keyword>
<evidence type="ECO:0000256" key="5">
    <source>
        <dbReference type="ARBA" id="ARBA00022729"/>
    </source>
</evidence>
<dbReference type="Pfam" id="PF00560">
    <property type="entry name" value="LRR_1"/>
    <property type="match status" value="1"/>
</dbReference>
<gene>
    <name evidence="12" type="ORF">DCAR_0519486</name>
</gene>
<dbReference type="AlphaFoldDB" id="A0AAF1B0M0"/>
<evidence type="ECO:0000259" key="11">
    <source>
        <dbReference type="Pfam" id="PF08263"/>
    </source>
</evidence>
<dbReference type="PRINTS" id="PR00019">
    <property type="entry name" value="LEURICHRPT"/>
</dbReference>
<evidence type="ECO:0000313" key="13">
    <source>
        <dbReference type="Proteomes" id="UP000077755"/>
    </source>
</evidence>
<dbReference type="SUPFAM" id="SSF52058">
    <property type="entry name" value="L domain-like"/>
    <property type="match status" value="1"/>
</dbReference>
<name>A0AAF1B0M0_DAUCS</name>
<keyword evidence="5 10" id="KW-0732">Signal</keyword>
<evidence type="ECO:0000313" key="12">
    <source>
        <dbReference type="EMBL" id="WOH00128.1"/>
    </source>
</evidence>
<evidence type="ECO:0000256" key="3">
    <source>
        <dbReference type="ARBA" id="ARBA00022614"/>
    </source>
</evidence>
<feature type="domain" description="Leucine-rich repeat-containing N-terminal plant-type" evidence="11">
    <location>
        <begin position="31"/>
        <end position="68"/>
    </location>
</feature>
<protein>
    <recommendedName>
        <fullName evidence="11">Leucine-rich repeat-containing N-terminal plant-type domain-containing protein</fullName>
    </recommendedName>
</protein>
<dbReference type="PANTHER" id="PTHR48060">
    <property type="entry name" value="DNA DAMAGE-REPAIR/TOLERATION PROTEIN DRT100"/>
    <property type="match status" value="1"/>
</dbReference>
<reference evidence="12" key="2">
    <citation type="submission" date="2022-03" db="EMBL/GenBank/DDBJ databases">
        <title>Draft title - Genomic analysis of global carrot germplasm unveils the trajectory of domestication and the origin of high carotenoid orange carrot.</title>
        <authorList>
            <person name="Iorizzo M."/>
            <person name="Ellison S."/>
            <person name="Senalik D."/>
            <person name="Macko-Podgorni A."/>
            <person name="Grzebelus D."/>
            <person name="Bostan H."/>
            <person name="Rolling W."/>
            <person name="Curaba J."/>
            <person name="Simon P."/>
        </authorList>
    </citation>
    <scope>NUCLEOTIDE SEQUENCE</scope>
    <source>
        <tissue evidence="12">Leaf</tissue>
    </source>
</reference>
<evidence type="ECO:0000256" key="10">
    <source>
        <dbReference type="SAM" id="SignalP"/>
    </source>
</evidence>
<dbReference type="InterPro" id="IPR013210">
    <property type="entry name" value="LRR_N_plant-typ"/>
</dbReference>
<dbReference type="Gene3D" id="3.80.10.10">
    <property type="entry name" value="Ribonuclease Inhibitor"/>
    <property type="match status" value="1"/>
</dbReference>
<dbReference type="Pfam" id="PF08263">
    <property type="entry name" value="LRRNT_2"/>
    <property type="match status" value="1"/>
</dbReference>
<organism evidence="12 13">
    <name type="scientific">Daucus carota subsp. sativus</name>
    <name type="common">Carrot</name>
    <dbReference type="NCBI Taxonomy" id="79200"/>
    <lineage>
        <taxon>Eukaryota</taxon>
        <taxon>Viridiplantae</taxon>
        <taxon>Streptophyta</taxon>
        <taxon>Embryophyta</taxon>
        <taxon>Tracheophyta</taxon>
        <taxon>Spermatophyta</taxon>
        <taxon>Magnoliopsida</taxon>
        <taxon>eudicotyledons</taxon>
        <taxon>Gunneridae</taxon>
        <taxon>Pentapetalae</taxon>
        <taxon>asterids</taxon>
        <taxon>campanulids</taxon>
        <taxon>Apiales</taxon>
        <taxon>Apiaceae</taxon>
        <taxon>Apioideae</taxon>
        <taxon>Scandiceae</taxon>
        <taxon>Daucinae</taxon>
        <taxon>Daucus</taxon>
        <taxon>Daucus sect. Daucus</taxon>
    </lineage>
</organism>
<sequence>MNIESSSFYPILCICMILLCLPNNSASERCNNNDKQVLLGIKEAFKNPHLLASWVPSEDCCDWYLVKCGETNNRIVSLTIQDDDNLTGQIPPQVGGLPYLETLWFYKLPNLYGAIPEQISALTSLKSVRLSWTNLSGPVPIFFAQLTNLTYLDLSSNKLNGVIPSQLSTLKNLSALHLDRNHLTGEIPAAYGNISGSPDIYLSHNHLTGFVPQTFASSDPIRIDLSWNSLEGDISFFFGTKKRLETADFSRNTFSFNFSKVQQFPPSLIYLDLNHNQISGNLSTALAKLQLQTFNVSNNKLCGMIPAEGNLERFGNTAYLNNTCLCGAPLPKC</sequence>
<keyword evidence="4" id="KW-0812">Transmembrane</keyword>
<dbReference type="KEGG" id="dcr:108220610"/>
<evidence type="ECO:0000256" key="4">
    <source>
        <dbReference type="ARBA" id="ARBA00022692"/>
    </source>
</evidence>
<dbReference type="GO" id="GO:0016020">
    <property type="term" value="C:membrane"/>
    <property type="evidence" value="ECO:0007669"/>
    <property type="project" value="UniProtKB-SubCell"/>
</dbReference>